<evidence type="ECO:0008006" key="11">
    <source>
        <dbReference type="Google" id="ProtNLM"/>
    </source>
</evidence>
<feature type="region of interest" description="Disordered" evidence="8">
    <location>
        <begin position="164"/>
        <end position="418"/>
    </location>
</feature>
<keyword evidence="3" id="KW-0507">mRNA processing</keyword>
<dbReference type="InterPro" id="IPR022209">
    <property type="entry name" value="CWC25"/>
</dbReference>
<dbReference type="Proteomes" id="UP000574390">
    <property type="component" value="Unassembled WGS sequence"/>
</dbReference>
<evidence type="ECO:0000313" key="10">
    <source>
        <dbReference type="Proteomes" id="UP000574390"/>
    </source>
</evidence>
<feature type="compositionally biased region" description="Basic and acidic residues" evidence="8">
    <location>
        <begin position="190"/>
        <end position="232"/>
    </location>
</feature>
<evidence type="ECO:0000256" key="6">
    <source>
        <dbReference type="ARBA" id="ARBA00023187"/>
    </source>
</evidence>
<evidence type="ECO:0000256" key="1">
    <source>
        <dbReference type="ARBA" id="ARBA00004123"/>
    </source>
</evidence>
<evidence type="ECO:0000256" key="4">
    <source>
        <dbReference type="ARBA" id="ARBA00022728"/>
    </source>
</evidence>
<dbReference type="EMBL" id="JABANM010009625">
    <property type="protein sequence ID" value="KAF4740596.1"/>
    <property type="molecule type" value="Genomic_DNA"/>
</dbReference>
<evidence type="ECO:0000256" key="5">
    <source>
        <dbReference type="ARBA" id="ARBA00023054"/>
    </source>
</evidence>
<feature type="compositionally biased region" description="Basic and acidic residues" evidence="8">
    <location>
        <begin position="408"/>
        <end position="418"/>
    </location>
</feature>
<feature type="compositionally biased region" description="Basic and acidic residues" evidence="8">
    <location>
        <begin position="348"/>
        <end position="374"/>
    </location>
</feature>
<dbReference type="GO" id="GO:0000398">
    <property type="term" value="P:mRNA splicing, via spliceosome"/>
    <property type="evidence" value="ECO:0007669"/>
    <property type="project" value="TreeGrafter"/>
</dbReference>
<dbReference type="PANTHER" id="PTHR16196">
    <property type="entry name" value="CELL CYCLE CONTROL PROTEIN CWF25"/>
    <property type="match status" value="1"/>
</dbReference>
<comment type="similarity">
    <text evidence="2">Belongs to the CWC25 family.</text>
</comment>
<evidence type="ECO:0000313" key="9">
    <source>
        <dbReference type="EMBL" id="KAF4740596.1"/>
    </source>
</evidence>
<feature type="compositionally biased region" description="Basic and acidic residues" evidence="8">
    <location>
        <begin position="383"/>
        <end position="399"/>
    </location>
</feature>
<comment type="subcellular location">
    <subcellularLocation>
        <location evidence="1">Nucleus</location>
    </subcellularLocation>
</comment>
<protein>
    <recommendedName>
        <fullName evidence="11">Pre-mRNA-splicing factor CWC25</fullName>
    </recommendedName>
</protein>
<feature type="compositionally biased region" description="Polar residues" evidence="8">
    <location>
        <begin position="325"/>
        <end position="334"/>
    </location>
</feature>
<evidence type="ECO:0000256" key="8">
    <source>
        <dbReference type="SAM" id="MobiDB-lite"/>
    </source>
</evidence>
<feature type="compositionally biased region" description="Basic and acidic residues" evidence="8">
    <location>
        <begin position="172"/>
        <end position="183"/>
    </location>
</feature>
<evidence type="ECO:0000256" key="7">
    <source>
        <dbReference type="ARBA" id="ARBA00023242"/>
    </source>
</evidence>
<evidence type="ECO:0000256" key="3">
    <source>
        <dbReference type="ARBA" id="ARBA00022664"/>
    </source>
</evidence>
<dbReference type="Pfam" id="PF12542">
    <property type="entry name" value="CWC25"/>
    <property type="match status" value="1"/>
</dbReference>
<dbReference type="GO" id="GO:0005684">
    <property type="term" value="C:U2-type spliceosomal complex"/>
    <property type="evidence" value="ECO:0007669"/>
    <property type="project" value="TreeGrafter"/>
</dbReference>
<sequence>QKRSSLMRLMLISPLGIIPRHCLGGFSGLQLVAKAMSSKLARVSAEATAAEGASAGNGASAPVRRLEWMYDPGVGVTKTDLELMNEAVDTSGGQNDNVKKIQAGEVSGSIFLNDVTHPNSDTMRRLNEDPLFQIKKKEMEAMEQQMNNPLVQMRLRQMEELKAMKKRMKKEHAKEEKRKEKAERKRLKRESRSTKSEPRSETDERIDSRERSYEHERSRSRSRDRREGHPRCDSSSVHRRRDRYERESPRQRSSPFVNKERRDRESMRTRTSERPTSSASKPRDDDDLRKSLGLGEMSDRRKIQIEKEERNRRRHEAALKRQRDGGSQSESSKGGMSAEEMLQAGKARWSEFENQVSREEELEKEVAAAEEKAQGHNKYAADMGKRMHFSDELTLEGRLKNQRARRMRTSELKDTLED</sequence>
<keyword evidence="6" id="KW-0508">mRNA splicing</keyword>
<keyword evidence="5" id="KW-0175">Coiled coil</keyword>
<dbReference type="InterPro" id="IPR051376">
    <property type="entry name" value="CWC25_splicing_factor"/>
</dbReference>
<reference evidence="9 10" key="1">
    <citation type="submission" date="2020-04" db="EMBL/GenBank/DDBJ databases">
        <title>Perkinsus olseni comparative genomics.</title>
        <authorList>
            <person name="Bogema D.R."/>
        </authorList>
    </citation>
    <scope>NUCLEOTIDE SEQUENCE [LARGE SCALE GENOMIC DNA]</scope>
    <source>
        <strain evidence="9">ATCC PRA-205</strain>
    </source>
</reference>
<proteinExistence type="inferred from homology"/>
<feature type="compositionally biased region" description="Basic and acidic residues" evidence="8">
    <location>
        <begin position="281"/>
        <end position="290"/>
    </location>
</feature>
<accession>A0A7J6T824</accession>
<feature type="non-terminal residue" evidence="9">
    <location>
        <position position="418"/>
    </location>
</feature>
<dbReference type="AlphaFoldDB" id="A0A7J6T824"/>
<keyword evidence="7" id="KW-0539">Nucleus</keyword>
<organism evidence="9 10">
    <name type="scientific">Perkinsus olseni</name>
    <name type="common">Perkinsus atlanticus</name>
    <dbReference type="NCBI Taxonomy" id="32597"/>
    <lineage>
        <taxon>Eukaryota</taxon>
        <taxon>Sar</taxon>
        <taxon>Alveolata</taxon>
        <taxon>Perkinsozoa</taxon>
        <taxon>Perkinsea</taxon>
        <taxon>Perkinsida</taxon>
        <taxon>Perkinsidae</taxon>
        <taxon>Perkinsus</taxon>
    </lineage>
</organism>
<evidence type="ECO:0000256" key="2">
    <source>
        <dbReference type="ARBA" id="ARBA00006695"/>
    </source>
</evidence>
<feature type="compositionally biased region" description="Basic and acidic residues" evidence="8">
    <location>
        <begin position="297"/>
        <end position="324"/>
    </location>
</feature>
<dbReference type="PANTHER" id="PTHR16196:SF0">
    <property type="entry name" value="PRE-MRNA-SPLICING FACTOR CWC25 HOMOLOG"/>
    <property type="match status" value="1"/>
</dbReference>
<gene>
    <name evidence="9" type="ORF">FOZ62_001873</name>
</gene>
<keyword evidence="4" id="KW-0747">Spliceosome</keyword>
<name>A0A7J6T824_PEROL</name>
<comment type="caution">
    <text evidence="9">The sequence shown here is derived from an EMBL/GenBank/DDBJ whole genome shotgun (WGS) entry which is preliminary data.</text>
</comment>
<feature type="compositionally biased region" description="Basic and acidic residues" evidence="8">
    <location>
        <begin position="258"/>
        <end position="273"/>
    </location>
</feature>